<dbReference type="RefSeq" id="WP_191163689.1">
    <property type="nucleotide sequence ID" value="NZ_JACWMX010000005.1"/>
</dbReference>
<dbReference type="InterPro" id="IPR012808">
    <property type="entry name" value="CHP02453"/>
</dbReference>
<keyword evidence="2" id="KW-1185">Reference proteome</keyword>
<dbReference type="PANTHER" id="PTHR36452:SF1">
    <property type="entry name" value="DUF2461 DOMAIN-CONTAINING PROTEIN"/>
    <property type="match status" value="1"/>
</dbReference>
<evidence type="ECO:0000313" key="1">
    <source>
        <dbReference type="EMBL" id="MBD1393940.1"/>
    </source>
</evidence>
<dbReference type="AlphaFoldDB" id="A0A926S1E6"/>
<organism evidence="1 2">
    <name type="scientific">Mucilaginibacter glaciei</name>
    <dbReference type="NCBI Taxonomy" id="2772109"/>
    <lineage>
        <taxon>Bacteria</taxon>
        <taxon>Pseudomonadati</taxon>
        <taxon>Bacteroidota</taxon>
        <taxon>Sphingobacteriia</taxon>
        <taxon>Sphingobacteriales</taxon>
        <taxon>Sphingobacteriaceae</taxon>
        <taxon>Mucilaginibacter</taxon>
    </lineage>
</organism>
<gene>
    <name evidence="1" type="ORF">IDJ76_12600</name>
</gene>
<accession>A0A926S1E6</accession>
<evidence type="ECO:0000313" key="2">
    <source>
        <dbReference type="Proteomes" id="UP000619078"/>
    </source>
</evidence>
<dbReference type="Proteomes" id="UP000619078">
    <property type="component" value="Unassembled WGS sequence"/>
</dbReference>
<comment type="caution">
    <text evidence="1">The sequence shown here is derived from an EMBL/GenBank/DDBJ whole genome shotgun (WGS) entry which is preliminary data.</text>
</comment>
<protein>
    <submittedName>
        <fullName evidence="1">DUF2461 domain-containing protein</fullName>
    </submittedName>
</protein>
<dbReference type="PANTHER" id="PTHR36452">
    <property type="entry name" value="CHROMOSOME 12, WHOLE GENOME SHOTGUN SEQUENCE"/>
    <property type="match status" value="1"/>
</dbReference>
<dbReference type="EMBL" id="JACWMX010000005">
    <property type="protein sequence ID" value="MBD1393940.1"/>
    <property type="molecule type" value="Genomic_DNA"/>
</dbReference>
<dbReference type="Pfam" id="PF09365">
    <property type="entry name" value="DUF2461"/>
    <property type="match status" value="1"/>
</dbReference>
<dbReference type="PIRSF" id="PIRSF028451">
    <property type="entry name" value="UCP028451"/>
    <property type="match status" value="1"/>
</dbReference>
<name>A0A926S1E6_9SPHI</name>
<proteinExistence type="predicted"/>
<dbReference type="InterPro" id="IPR015996">
    <property type="entry name" value="UCP028451"/>
</dbReference>
<sequence>MLKKSSFDFLTGLAENNTKEWFDKHRDDYQATHDDFTLFNQDLIDAISKFDKEIAESDLQGKDCIPRLNRDLRFTKDKSPYKTYYYSIINKGGRKSGNAGYFIVLKPGECCIGAGEYQPEPKRLKKVRQEIEYNFEEWQKIAQDGKLLKAFPDGIIAQETLQKVPNGFDTDSPAKEFLKMKGFFVQRHYPDSFFRVRDNFNTIIESFKTCQKINEFVNSIEDETAK</sequence>
<dbReference type="NCBIfam" id="TIGR02453">
    <property type="entry name" value="TIGR02453 family protein"/>
    <property type="match status" value="1"/>
</dbReference>
<reference evidence="1" key="1">
    <citation type="submission" date="2020-09" db="EMBL/GenBank/DDBJ databases">
        <title>Novel species of Mucilaginibacter isolated from a glacier on the Tibetan Plateau.</title>
        <authorList>
            <person name="Liu Q."/>
            <person name="Xin Y.-H."/>
        </authorList>
    </citation>
    <scope>NUCLEOTIDE SEQUENCE</scope>
    <source>
        <strain evidence="1">ZB1P21</strain>
    </source>
</reference>